<reference evidence="1" key="1">
    <citation type="journal article" date="2015" name="Nature">
        <title>Complex archaea that bridge the gap between prokaryotes and eukaryotes.</title>
        <authorList>
            <person name="Spang A."/>
            <person name="Saw J.H."/>
            <person name="Jorgensen S.L."/>
            <person name="Zaremba-Niedzwiedzka K."/>
            <person name="Martijn J."/>
            <person name="Lind A.E."/>
            <person name="van Eijk R."/>
            <person name="Schleper C."/>
            <person name="Guy L."/>
            <person name="Ettema T.J."/>
        </authorList>
    </citation>
    <scope>NUCLEOTIDE SEQUENCE</scope>
</reference>
<dbReference type="EMBL" id="LAZR01000403">
    <property type="protein sequence ID" value="KKN70453.1"/>
    <property type="molecule type" value="Genomic_DNA"/>
</dbReference>
<organism evidence="1">
    <name type="scientific">marine sediment metagenome</name>
    <dbReference type="NCBI Taxonomy" id="412755"/>
    <lineage>
        <taxon>unclassified sequences</taxon>
        <taxon>metagenomes</taxon>
        <taxon>ecological metagenomes</taxon>
    </lineage>
</organism>
<accession>A0A0F9VXL9</accession>
<dbReference type="AlphaFoldDB" id="A0A0F9VXL9"/>
<name>A0A0F9VXL9_9ZZZZ</name>
<protein>
    <submittedName>
        <fullName evidence="1">Uncharacterized protein</fullName>
    </submittedName>
</protein>
<sequence>MPIGFKLLDKDGVPFKQIDRKLRTSSMLYTFDIAEGNVPGHFSINKFGHNDTVAGTLETVWSNSTLYSYMTSADQLEILSSNDEDGGAGTDTGALTMDIFGLDANYNEIGEGIALNGASVVTSTNSFLRVYRAVVRTAGSTGWNIGTVTIRDADTNTTRATIEPFKNQTLMAMFTVPAGFTGFMTGWYGGTTLNKATEIELYIRPFGEVFQVKRNLHIVQNAFEEKFDFPELVKEKSDIEIRAIASGGGGNVSAGFFMWYEKL</sequence>
<proteinExistence type="predicted"/>
<gene>
    <name evidence="1" type="ORF">LCGC14_0431480</name>
</gene>
<evidence type="ECO:0000313" key="1">
    <source>
        <dbReference type="EMBL" id="KKN70453.1"/>
    </source>
</evidence>
<comment type="caution">
    <text evidence="1">The sequence shown here is derived from an EMBL/GenBank/DDBJ whole genome shotgun (WGS) entry which is preliminary data.</text>
</comment>